<feature type="region of interest" description="Disordered" evidence="1">
    <location>
        <begin position="166"/>
        <end position="257"/>
    </location>
</feature>
<evidence type="ECO:0000313" key="2">
    <source>
        <dbReference type="EMBL" id="KAK7045892.1"/>
    </source>
</evidence>
<evidence type="ECO:0000256" key="1">
    <source>
        <dbReference type="SAM" id="MobiDB-lite"/>
    </source>
</evidence>
<gene>
    <name evidence="2" type="ORF">VNI00_007323</name>
</gene>
<sequence>MVHDIEHHFSDPRSEHAEYRAGLESSQDIQSSLPSANDVLEDEPCSSQESQSSLFSIDSQDPGSPPSLPPRGLYSHAVGLDFSEIIGRPHGGSIPRNAPTIPGTSFAPPAIESRIYGAEVYDEELADDGYETDVHDEVPTTCRPSVHLTPSLDNFAEELEVALETNPRSSQMTVYEVEELSSSQGSQTQSGVDVDPENDSERCSQSVQTDSTEGNEQSVNGYPDDDSGDMKEFFLPLDRTPPANPRPASPRGTPLYANEESVAYDELVWSQRSSLWSEDGSEEIHSSVYMMTEEDDDDEMGEALPMIRLRS</sequence>
<organism evidence="2 3">
    <name type="scientific">Paramarasmius palmivorus</name>
    <dbReference type="NCBI Taxonomy" id="297713"/>
    <lineage>
        <taxon>Eukaryota</taxon>
        <taxon>Fungi</taxon>
        <taxon>Dikarya</taxon>
        <taxon>Basidiomycota</taxon>
        <taxon>Agaricomycotina</taxon>
        <taxon>Agaricomycetes</taxon>
        <taxon>Agaricomycetidae</taxon>
        <taxon>Agaricales</taxon>
        <taxon>Marasmiineae</taxon>
        <taxon>Marasmiaceae</taxon>
        <taxon>Paramarasmius</taxon>
    </lineage>
</organism>
<feature type="compositionally biased region" description="Basic and acidic residues" evidence="1">
    <location>
        <begin position="1"/>
        <end position="21"/>
    </location>
</feature>
<dbReference type="EMBL" id="JAYKXP010000023">
    <property type="protein sequence ID" value="KAK7045892.1"/>
    <property type="molecule type" value="Genomic_DNA"/>
</dbReference>
<name>A0AAW0D309_9AGAR</name>
<feature type="compositionally biased region" description="Polar residues" evidence="1">
    <location>
        <begin position="24"/>
        <end position="35"/>
    </location>
</feature>
<feature type="region of interest" description="Disordered" evidence="1">
    <location>
        <begin position="1"/>
        <end position="74"/>
    </location>
</feature>
<reference evidence="2 3" key="1">
    <citation type="submission" date="2024-01" db="EMBL/GenBank/DDBJ databases">
        <title>A draft genome for a cacao thread blight-causing isolate of Paramarasmius palmivorus.</title>
        <authorList>
            <person name="Baruah I.K."/>
            <person name="Bukari Y."/>
            <person name="Amoako-Attah I."/>
            <person name="Meinhardt L.W."/>
            <person name="Bailey B.A."/>
            <person name="Cohen S.P."/>
        </authorList>
    </citation>
    <scope>NUCLEOTIDE SEQUENCE [LARGE SCALE GENOMIC DNA]</scope>
    <source>
        <strain evidence="2 3">GH-12</strain>
    </source>
</reference>
<dbReference type="AlphaFoldDB" id="A0AAW0D309"/>
<comment type="caution">
    <text evidence="2">The sequence shown here is derived from an EMBL/GenBank/DDBJ whole genome shotgun (WGS) entry which is preliminary data.</text>
</comment>
<evidence type="ECO:0000313" key="3">
    <source>
        <dbReference type="Proteomes" id="UP001383192"/>
    </source>
</evidence>
<feature type="compositionally biased region" description="Low complexity" evidence="1">
    <location>
        <begin position="45"/>
        <end position="62"/>
    </location>
</feature>
<proteinExistence type="predicted"/>
<feature type="compositionally biased region" description="Low complexity" evidence="1">
    <location>
        <begin position="181"/>
        <end position="191"/>
    </location>
</feature>
<accession>A0AAW0D309</accession>
<keyword evidence="3" id="KW-1185">Reference proteome</keyword>
<protein>
    <submittedName>
        <fullName evidence="2">Uncharacterized protein</fullName>
    </submittedName>
</protein>
<feature type="compositionally biased region" description="Polar residues" evidence="1">
    <location>
        <begin position="203"/>
        <end position="220"/>
    </location>
</feature>
<dbReference type="Proteomes" id="UP001383192">
    <property type="component" value="Unassembled WGS sequence"/>
</dbReference>